<comment type="caution">
    <text evidence="7">The sequence shown here is derived from an EMBL/GenBank/DDBJ whole genome shotgun (WGS) entry which is preliminary data.</text>
</comment>
<comment type="subcellular location">
    <subcellularLocation>
        <location evidence="1">Cell outer membrane</location>
    </subcellularLocation>
</comment>
<dbReference type="InterPro" id="IPR010583">
    <property type="entry name" value="MipA"/>
</dbReference>
<sequence>MAAIAASRPSSSQPGAIVVPTMSAASWKVRATTSQSPKPMKAACTRAGVAAPRRHSATTRASASRAPAATVSTANASSASAIQPAAACTSASIPSPRPDPLIILSTFQVCAVLDLGRSAGGASARAGSERTTFLTRYGTKRGADCLHSSGNAKRSGEWRRRGPDVPTPSSERSVMKTFTHSPRSQPVHRSLAIAAALLCSPLAAAQDVLPVELLEERNLVGLGLFAVPDYYGSGDYQAAVAPVLHYNFGEDRYVRVLGPEILANLLPRKDWRAGPLIRWRMRRDDDVDDEVVKRMRPVATATEIGAFVAYHMPLTQGQPMHKLVFSADVVGNTNNVYDGATGNLRVNYVHPFPQPVAGRQLIGSIGFGLFFASKDFNRKYFGIRDSDEVLFPERGGLIYDPDPSVTSIKIPFSLTTQLNPEWLMTFGGRYERLLDDAKDSPVVEGRGDADQWTVGVAFSYLF</sequence>
<organism evidence="7 8">
    <name type="scientific">Massilia arenae</name>
    <dbReference type="NCBI Taxonomy" id="2603288"/>
    <lineage>
        <taxon>Bacteria</taxon>
        <taxon>Pseudomonadati</taxon>
        <taxon>Pseudomonadota</taxon>
        <taxon>Betaproteobacteria</taxon>
        <taxon>Burkholderiales</taxon>
        <taxon>Oxalobacteraceae</taxon>
        <taxon>Telluria group</taxon>
        <taxon>Massilia</taxon>
    </lineage>
</organism>
<keyword evidence="3" id="KW-0732">Signal</keyword>
<dbReference type="Proteomes" id="UP000321413">
    <property type="component" value="Unassembled WGS sequence"/>
</dbReference>
<dbReference type="PANTHER" id="PTHR38776:SF1">
    <property type="entry name" value="MLTA-INTERACTING PROTEIN-RELATED"/>
    <property type="match status" value="1"/>
</dbReference>
<evidence type="ECO:0000256" key="5">
    <source>
        <dbReference type="ARBA" id="ARBA00023237"/>
    </source>
</evidence>
<evidence type="ECO:0000313" key="8">
    <source>
        <dbReference type="Proteomes" id="UP000321413"/>
    </source>
</evidence>
<keyword evidence="5" id="KW-0998">Cell outer membrane</keyword>
<proteinExistence type="inferred from homology"/>
<protein>
    <submittedName>
        <fullName evidence="7">MipA/OmpV family protein</fullName>
    </submittedName>
</protein>
<feature type="region of interest" description="Disordered" evidence="6">
    <location>
        <begin position="145"/>
        <end position="173"/>
    </location>
</feature>
<evidence type="ECO:0000256" key="6">
    <source>
        <dbReference type="SAM" id="MobiDB-lite"/>
    </source>
</evidence>
<dbReference type="Pfam" id="PF06629">
    <property type="entry name" value="MipA"/>
    <property type="match status" value="1"/>
</dbReference>
<dbReference type="AlphaFoldDB" id="A0A5C7G4W9"/>
<gene>
    <name evidence="7" type="ORF">FVD38_10590</name>
</gene>
<evidence type="ECO:0000256" key="3">
    <source>
        <dbReference type="ARBA" id="ARBA00022729"/>
    </source>
</evidence>
<dbReference type="PANTHER" id="PTHR38776">
    <property type="entry name" value="MLTA-INTERACTING PROTEIN-RELATED"/>
    <property type="match status" value="1"/>
</dbReference>
<reference evidence="7 8" key="1">
    <citation type="submission" date="2019-08" db="EMBL/GenBank/DDBJ databases">
        <title>Massilia golmudensis sp. nov., isolated from sand in the Qinghai-Tibetan Plateau.</title>
        <authorList>
            <person name="Zhang B."/>
        </authorList>
    </citation>
    <scope>NUCLEOTIDE SEQUENCE [LARGE SCALE GENOMIC DNA]</scope>
    <source>
        <strain evidence="7 8">GEM5</strain>
    </source>
</reference>
<accession>A0A5C7G4W9</accession>
<evidence type="ECO:0000313" key="7">
    <source>
        <dbReference type="EMBL" id="TXF99847.1"/>
    </source>
</evidence>
<dbReference type="GO" id="GO:0009279">
    <property type="term" value="C:cell outer membrane"/>
    <property type="evidence" value="ECO:0007669"/>
    <property type="project" value="UniProtKB-SubCell"/>
</dbReference>
<dbReference type="EMBL" id="VPFD01000010">
    <property type="protein sequence ID" value="TXF99847.1"/>
    <property type="molecule type" value="Genomic_DNA"/>
</dbReference>
<comment type="similarity">
    <text evidence="2">Belongs to the MipA/OmpV family.</text>
</comment>
<feature type="compositionally biased region" description="Basic and acidic residues" evidence="6">
    <location>
        <begin position="154"/>
        <end position="163"/>
    </location>
</feature>
<evidence type="ECO:0000256" key="1">
    <source>
        <dbReference type="ARBA" id="ARBA00004442"/>
    </source>
</evidence>
<evidence type="ECO:0000256" key="4">
    <source>
        <dbReference type="ARBA" id="ARBA00023136"/>
    </source>
</evidence>
<feature type="region of interest" description="Disordered" evidence="6">
    <location>
        <begin position="47"/>
        <end position="69"/>
    </location>
</feature>
<evidence type="ECO:0000256" key="2">
    <source>
        <dbReference type="ARBA" id="ARBA00005722"/>
    </source>
</evidence>
<keyword evidence="8" id="KW-1185">Reference proteome</keyword>
<feature type="compositionally biased region" description="Low complexity" evidence="6">
    <location>
        <begin position="58"/>
        <end position="69"/>
    </location>
</feature>
<name>A0A5C7G4W9_9BURK</name>
<keyword evidence="4" id="KW-0472">Membrane</keyword>